<feature type="region of interest" description="Disordered" evidence="1">
    <location>
        <begin position="1"/>
        <end position="26"/>
    </location>
</feature>
<proteinExistence type="predicted"/>
<gene>
    <name evidence="2" type="ORF">ACIA8P_27380</name>
</gene>
<evidence type="ECO:0000256" key="1">
    <source>
        <dbReference type="SAM" id="MobiDB-lite"/>
    </source>
</evidence>
<accession>A0ABW7Y7I3</accession>
<evidence type="ECO:0000313" key="3">
    <source>
        <dbReference type="Proteomes" id="UP001612415"/>
    </source>
</evidence>
<keyword evidence="3" id="KW-1185">Reference proteome</keyword>
<comment type="caution">
    <text evidence="2">The sequence shown here is derived from an EMBL/GenBank/DDBJ whole genome shotgun (WGS) entry which is preliminary data.</text>
</comment>
<evidence type="ECO:0000313" key="2">
    <source>
        <dbReference type="EMBL" id="MFI5678341.1"/>
    </source>
</evidence>
<reference evidence="2 3" key="1">
    <citation type="submission" date="2024-10" db="EMBL/GenBank/DDBJ databases">
        <title>The Natural Products Discovery Center: Release of the First 8490 Sequenced Strains for Exploring Actinobacteria Biosynthetic Diversity.</title>
        <authorList>
            <person name="Kalkreuter E."/>
            <person name="Kautsar S.A."/>
            <person name="Yang D."/>
            <person name="Bader C.D."/>
            <person name="Teijaro C.N."/>
            <person name="Fluegel L."/>
            <person name="Davis C.M."/>
            <person name="Simpson J.R."/>
            <person name="Lauterbach L."/>
            <person name="Steele A.D."/>
            <person name="Gui C."/>
            <person name="Meng S."/>
            <person name="Li G."/>
            <person name="Viehrig K."/>
            <person name="Ye F."/>
            <person name="Su P."/>
            <person name="Kiefer A.F."/>
            <person name="Nichols A."/>
            <person name="Cepeda A.J."/>
            <person name="Yan W."/>
            <person name="Fan B."/>
            <person name="Jiang Y."/>
            <person name="Adhikari A."/>
            <person name="Zheng C.-J."/>
            <person name="Schuster L."/>
            <person name="Cowan T.M."/>
            <person name="Smanski M.J."/>
            <person name="Chevrette M.G."/>
            <person name="De Carvalho L.P.S."/>
            <person name="Shen B."/>
        </authorList>
    </citation>
    <scope>NUCLEOTIDE SEQUENCE [LARGE SCALE GENOMIC DNA]</scope>
    <source>
        <strain evidence="2 3">NPDC051599</strain>
    </source>
</reference>
<dbReference type="RefSeq" id="WP_398658886.1">
    <property type="nucleotide sequence ID" value="NZ_JBITDC010000010.1"/>
</dbReference>
<dbReference type="EMBL" id="JBITDC010000010">
    <property type="protein sequence ID" value="MFI5678341.1"/>
    <property type="molecule type" value="Genomic_DNA"/>
</dbReference>
<name>A0ABW7Y7I3_STRCE</name>
<sequence length="102" mass="11435">MQEGEQAFKSRATSPQPGQYASVFPTKLRPDLKRNRALTHAYLAHAQLGQHETELAVATAYKIPAQARHGRTARLLNAFGRRLNGLAPDAPITRDWFEKELL</sequence>
<organism evidence="2 3">
    <name type="scientific">Streptomyces cellulosae</name>
    <dbReference type="NCBI Taxonomy" id="1968"/>
    <lineage>
        <taxon>Bacteria</taxon>
        <taxon>Bacillati</taxon>
        <taxon>Actinomycetota</taxon>
        <taxon>Actinomycetes</taxon>
        <taxon>Kitasatosporales</taxon>
        <taxon>Streptomycetaceae</taxon>
        <taxon>Streptomyces</taxon>
    </lineage>
</organism>
<dbReference type="Proteomes" id="UP001612415">
    <property type="component" value="Unassembled WGS sequence"/>
</dbReference>
<protein>
    <submittedName>
        <fullName evidence="2">Uncharacterized protein</fullName>
    </submittedName>
</protein>